<feature type="region of interest" description="Disordered" evidence="1">
    <location>
        <begin position="1"/>
        <end position="20"/>
    </location>
</feature>
<organism evidence="2 3">
    <name type="scientific">Plasmopara halstedii</name>
    <name type="common">Downy mildew of sunflower</name>
    <dbReference type="NCBI Taxonomy" id="4781"/>
    <lineage>
        <taxon>Eukaryota</taxon>
        <taxon>Sar</taxon>
        <taxon>Stramenopiles</taxon>
        <taxon>Oomycota</taxon>
        <taxon>Peronosporomycetes</taxon>
        <taxon>Peronosporales</taxon>
        <taxon>Peronosporaceae</taxon>
        <taxon>Plasmopara</taxon>
    </lineage>
</organism>
<evidence type="ECO:0000313" key="3">
    <source>
        <dbReference type="Proteomes" id="UP000054928"/>
    </source>
</evidence>
<dbReference type="RefSeq" id="XP_024575300.1">
    <property type="nucleotide sequence ID" value="XM_024724421.1"/>
</dbReference>
<dbReference type="PANTHER" id="PTHR33206">
    <property type="entry name" value="PROTEIN CBG10425"/>
    <property type="match status" value="1"/>
</dbReference>
<evidence type="ECO:0000313" key="2">
    <source>
        <dbReference type="EMBL" id="CEG38931.1"/>
    </source>
</evidence>
<dbReference type="OrthoDB" id="6153129at2759"/>
<dbReference type="OMA" id="DELNDAC"/>
<dbReference type="Proteomes" id="UP000054928">
    <property type="component" value="Unassembled WGS sequence"/>
</dbReference>
<name>A0A0N7L4K5_PLAHL</name>
<dbReference type="AlphaFoldDB" id="A0A0N7L4K5"/>
<keyword evidence="3" id="KW-1185">Reference proteome</keyword>
<dbReference type="EMBL" id="CCYD01000322">
    <property type="protein sequence ID" value="CEG38931.1"/>
    <property type="molecule type" value="Genomic_DNA"/>
</dbReference>
<reference evidence="3" key="1">
    <citation type="submission" date="2014-09" db="EMBL/GenBank/DDBJ databases">
        <authorList>
            <person name="Sharma Rahul"/>
            <person name="Thines Marco"/>
        </authorList>
    </citation>
    <scope>NUCLEOTIDE SEQUENCE [LARGE SCALE GENOMIC DNA]</scope>
</reference>
<dbReference type="PANTHER" id="PTHR33206:SF1">
    <property type="entry name" value="DNA-DIRECTED DNA POLYMERASE"/>
    <property type="match status" value="1"/>
</dbReference>
<evidence type="ECO:0000256" key="1">
    <source>
        <dbReference type="SAM" id="MobiDB-lite"/>
    </source>
</evidence>
<protein>
    <submittedName>
        <fullName evidence="2">Chromodomain protein, putative</fullName>
    </submittedName>
</protein>
<accession>A0A0N7L4K5</accession>
<sequence length="244" mass="28459">MEAGSNAQQEGDIDKSKAMKLEDKDAFGRVGMDMSKHKEAKYESSDKAIKNKIEHFTYHGSDELNDACKFTMKKRRLNNKNQIHLSVAISQLAKLRMLQLNYGCIDFCFDLFDIQYQEMDTDFTNIAFSCDNPFRDCIKSELRNHYPEHKNDWFPRDYNTDVAKFDTPYPCLFNNKWPGDATMSLSRGMQQGGGRIYVFFNPDGYETFVRDCITLARYKEGVQIIKKPKAIITYTHDKQRDQEE</sequence>
<dbReference type="GeneID" id="36404031"/>
<proteinExistence type="predicted"/>